<dbReference type="OrthoDB" id="576140at2"/>
<dbReference type="Pfam" id="PF06067">
    <property type="entry name" value="DUF932"/>
    <property type="match status" value="1"/>
</dbReference>
<dbReference type="InterPro" id="IPR017686">
    <property type="entry name" value="Phg/plasmid-like_prot"/>
</dbReference>
<dbReference type="EMBL" id="QPMM01000001">
    <property type="protein sequence ID" value="RFS26773.1"/>
    <property type="molecule type" value="Genomic_DNA"/>
</dbReference>
<dbReference type="NCBIfam" id="TIGR03299">
    <property type="entry name" value="LGT_TIGR03299"/>
    <property type="match status" value="1"/>
</dbReference>
<dbReference type="AlphaFoldDB" id="A0A3E1YH76"/>
<sequence length="353" mass="39231">MAHNINFNDKTGKHSFFSVNQKAWHGLGKLVSEYPTSAEAIDHAGLDYQVEKRNLYTLDSLNQVDAESANIFPSIAVPGYYATVRTDNDVVLGVVGKDYQIVQNKDAFSFFDSIVGGDGIFYETAGALGKGERIFITAKLPNYIRVANDDLIEQYLFLTTSHNGMGSITAAFTPIRIVCNNTLNAAMVNKSNSIKIRHTANAKDRLAQAHRVMGISNRLSYQMQDIFNHWSKVRITDPEVKKLIQLAMVPNKEVLSNIQKGNFDEISTSFNNIVENVYEYAMTNPTQLMESTKGTVYGAYNAVSGYFQNYRSYKNEETKLNSIMGGTANQRLQTAFSLCDTFAAKGLDGIILS</sequence>
<dbReference type="RefSeq" id="WP_116973965.1">
    <property type="nucleotide sequence ID" value="NZ_QPMM01000001.1"/>
</dbReference>
<comment type="caution">
    <text evidence="1">The sequence shown here is derived from an EMBL/GenBank/DDBJ whole genome shotgun (WGS) entry which is preliminary data.</text>
</comment>
<proteinExistence type="predicted"/>
<gene>
    <name evidence="1" type="ORF">DVR12_03025</name>
</gene>
<evidence type="ECO:0000313" key="2">
    <source>
        <dbReference type="Proteomes" id="UP000260644"/>
    </source>
</evidence>
<accession>A0A3E1YH76</accession>
<keyword evidence="2" id="KW-1185">Reference proteome</keyword>
<reference evidence="1 2" key="1">
    <citation type="submission" date="2018-07" db="EMBL/GenBank/DDBJ databases">
        <title>Chitinophaga K2CV101002-2 sp. nov., isolated from a monsoon evergreen broad-leaved forest soil.</title>
        <authorList>
            <person name="Lv Y."/>
        </authorList>
    </citation>
    <scope>NUCLEOTIDE SEQUENCE [LARGE SCALE GENOMIC DNA]</scope>
    <source>
        <strain evidence="1 2">GDMCC 1.1288</strain>
    </source>
</reference>
<dbReference type="InterPro" id="IPR026325">
    <property type="entry name" value="DUF932"/>
</dbReference>
<organism evidence="1 2">
    <name type="scientific">Chitinophaga silvatica</name>
    <dbReference type="NCBI Taxonomy" id="2282649"/>
    <lineage>
        <taxon>Bacteria</taxon>
        <taxon>Pseudomonadati</taxon>
        <taxon>Bacteroidota</taxon>
        <taxon>Chitinophagia</taxon>
        <taxon>Chitinophagales</taxon>
        <taxon>Chitinophagaceae</taxon>
        <taxon>Chitinophaga</taxon>
    </lineage>
</organism>
<name>A0A3E1YH76_9BACT</name>
<evidence type="ECO:0000313" key="1">
    <source>
        <dbReference type="EMBL" id="RFS26773.1"/>
    </source>
</evidence>
<dbReference type="Proteomes" id="UP000260644">
    <property type="component" value="Unassembled WGS sequence"/>
</dbReference>
<protein>
    <submittedName>
        <fullName evidence="1">DUF945 domain-containing protein</fullName>
    </submittedName>
</protein>